<feature type="transmembrane region" description="Helical" evidence="1">
    <location>
        <begin position="54"/>
        <end position="74"/>
    </location>
</feature>
<dbReference type="InterPro" id="IPR032176">
    <property type="entry name" value="DUF5009"/>
</dbReference>
<feature type="transmembrane region" description="Helical" evidence="1">
    <location>
        <begin position="227"/>
        <end position="248"/>
    </location>
</feature>
<keyword evidence="1" id="KW-1133">Transmembrane helix</keyword>
<feature type="transmembrane region" description="Helical" evidence="1">
    <location>
        <begin position="299"/>
        <end position="319"/>
    </location>
</feature>
<name>A0A2M9ZHU6_9LEPT</name>
<evidence type="ECO:0000313" key="3">
    <source>
        <dbReference type="EMBL" id="PJZ67954.1"/>
    </source>
</evidence>
<comment type="caution">
    <text evidence="3">The sequence shown here is derived from an EMBL/GenBank/DDBJ whole genome shotgun (WGS) entry which is preliminary data.</text>
</comment>
<dbReference type="RefSeq" id="WP_100758349.1">
    <property type="nucleotide sequence ID" value="NZ_NPDT01000001.1"/>
</dbReference>
<feature type="transmembrane region" description="Helical" evidence="1">
    <location>
        <begin position="86"/>
        <end position="104"/>
    </location>
</feature>
<feature type="transmembrane region" description="Helical" evidence="1">
    <location>
        <begin position="260"/>
        <end position="278"/>
    </location>
</feature>
<organism evidence="3 4">
    <name type="scientific">Leptospira wolffii</name>
    <dbReference type="NCBI Taxonomy" id="409998"/>
    <lineage>
        <taxon>Bacteria</taxon>
        <taxon>Pseudomonadati</taxon>
        <taxon>Spirochaetota</taxon>
        <taxon>Spirochaetia</taxon>
        <taxon>Leptospirales</taxon>
        <taxon>Leptospiraceae</taxon>
        <taxon>Leptospira</taxon>
    </lineage>
</organism>
<accession>A0A2M9ZHU6</accession>
<keyword evidence="1" id="KW-0472">Membrane</keyword>
<sequence>MKHEHSISARILAVDLLRGLTVAGMILVNNPGSWSHMYPPLKHAKWDGCTPTDLVFPFFLLAVGAAIPFSVKNGLSEFPKILKRSVLLVLLGLFLNFFGEWSIGELRIPGVLQRIGFTYFFGALVFSRENRIFRGALFLCLIVGYWWLLGFVPPPGTELPNMTEGKDWGAWLDRFVFGEKHLWRFGKVWDPEGLLTSVSAIGSVFLGTFFGEILQTRMEKGESRIKIGFVFALAAGILFLVGGIWNLSFPVNKSLWTSSYTLWTGGYAAAVLSLFLILETKPNSVLESVKRAFLPFGRNALLVFFASGIYARSLNIIQISTQEGKKTSLKNHIYLQYYKSWIDSPELASFCYSVTVLLVWYLVLFVLDKKRIYWRI</sequence>
<keyword evidence="1" id="KW-0812">Transmembrane</keyword>
<evidence type="ECO:0000259" key="2">
    <source>
        <dbReference type="Pfam" id="PF16401"/>
    </source>
</evidence>
<evidence type="ECO:0000256" key="1">
    <source>
        <dbReference type="SAM" id="Phobius"/>
    </source>
</evidence>
<evidence type="ECO:0000313" key="4">
    <source>
        <dbReference type="Proteomes" id="UP000231912"/>
    </source>
</evidence>
<feature type="domain" description="DUF5009" evidence="2">
    <location>
        <begin position="39"/>
        <end position="103"/>
    </location>
</feature>
<dbReference type="Pfam" id="PF16401">
    <property type="entry name" value="DUF5009"/>
    <property type="match status" value="1"/>
</dbReference>
<feature type="transmembrane region" description="Helical" evidence="1">
    <location>
        <begin position="133"/>
        <end position="152"/>
    </location>
</feature>
<feature type="transmembrane region" description="Helical" evidence="1">
    <location>
        <begin position="194"/>
        <end position="215"/>
    </location>
</feature>
<proteinExistence type="predicted"/>
<feature type="transmembrane region" description="Helical" evidence="1">
    <location>
        <begin position="12"/>
        <end position="34"/>
    </location>
</feature>
<gene>
    <name evidence="3" type="ORF">CH371_05985</name>
</gene>
<dbReference type="EMBL" id="NPDT01000001">
    <property type="protein sequence ID" value="PJZ67954.1"/>
    <property type="molecule type" value="Genomic_DNA"/>
</dbReference>
<feature type="transmembrane region" description="Helical" evidence="1">
    <location>
        <begin position="110"/>
        <end position="126"/>
    </location>
</feature>
<feature type="transmembrane region" description="Helical" evidence="1">
    <location>
        <begin position="347"/>
        <end position="367"/>
    </location>
</feature>
<dbReference type="AlphaFoldDB" id="A0A2M9ZHU6"/>
<dbReference type="Proteomes" id="UP000231912">
    <property type="component" value="Unassembled WGS sequence"/>
</dbReference>
<dbReference type="PANTHER" id="PTHR31061:SF24">
    <property type="entry name" value="LD22376P"/>
    <property type="match status" value="1"/>
</dbReference>
<protein>
    <recommendedName>
        <fullName evidence="2">DUF5009 domain-containing protein</fullName>
    </recommendedName>
</protein>
<reference evidence="3 4" key="1">
    <citation type="submission" date="2017-07" db="EMBL/GenBank/DDBJ databases">
        <title>Leptospira spp. isolated from tropical soils.</title>
        <authorList>
            <person name="Thibeaux R."/>
            <person name="Iraola G."/>
            <person name="Ferres I."/>
            <person name="Bierque E."/>
            <person name="Girault D."/>
            <person name="Soupe-Gilbert M.-E."/>
            <person name="Picardeau M."/>
            <person name="Goarant C."/>
        </authorList>
    </citation>
    <scope>NUCLEOTIDE SEQUENCE [LARGE SCALE GENOMIC DNA]</scope>
    <source>
        <strain evidence="3 4">FH2-C-A2</strain>
    </source>
</reference>
<dbReference type="PANTHER" id="PTHR31061">
    <property type="entry name" value="LD22376P"/>
    <property type="match status" value="1"/>
</dbReference>